<feature type="transmembrane region" description="Helical" evidence="1">
    <location>
        <begin position="38"/>
        <end position="63"/>
    </location>
</feature>
<keyword evidence="1" id="KW-0472">Membrane</keyword>
<evidence type="ECO:0000256" key="1">
    <source>
        <dbReference type="SAM" id="Phobius"/>
    </source>
</evidence>
<dbReference type="Proteomes" id="UP000626220">
    <property type="component" value="Unassembled WGS sequence"/>
</dbReference>
<organism evidence="3 4">
    <name type="scientific">Seohaeicola zhoushanensis</name>
    <dbReference type="NCBI Taxonomy" id="1569283"/>
    <lineage>
        <taxon>Bacteria</taxon>
        <taxon>Pseudomonadati</taxon>
        <taxon>Pseudomonadota</taxon>
        <taxon>Alphaproteobacteria</taxon>
        <taxon>Rhodobacterales</taxon>
        <taxon>Roseobacteraceae</taxon>
        <taxon>Seohaeicola</taxon>
    </lineage>
</organism>
<dbReference type="Pfam" id="PF11127">
    <property type="entry name" value="YgaP-like_TM"/>
    <property type="match status" value="1"/>
</dbReference>
<evidence type="ECO:0000259" key="2">
    <source>
        <dbReference type="Pfam" id="PF11127"/>
    </source>
</evidence>
<protein>
    <recommendedName>
        <fullName evidence="2">Inner membrane protein YgaP-like transmembrane domain-containing protein</fullName>
    </recommendedName>
</protein>
<dbReference type="AlphaFoldDB" id="A0A8J3H0S6"/>
<accession>A0A8J3H0S6</accession>
<evidence type="ECO:0000313" key="4">
    <source>
        <dbReference type="Proteomes" id="UP000626220"/>
    </source>
</evidence>
<keyword evidence="1" id="KW-0812">Transmembrane</keyword>
<gene>
    <name evidence="3" type="ORF">GCM10017056_45460</name>
</gene>
<keyword evidence="4" id="KW-1185">Reference proteome</keyword>
<dbReference type="RefSeq" id="WP_189682430.1">
    <property type="nucleotide sequence ID" value="NZ_BNCJ01000023.1"/>
</dbReference>
<name>A0A8J3H0S6_9RHOB</name>
<comment type="caution">
    <text evidence="3">The sequence shown here is derived from an EMBL/GenBank/DDBJ whole genome shotgun (WGS) entry which is preliminary data.</text>
</comment>
<dbReference type="InterPro" id="IPR021309">
    <property type="entry name" value="YgaP-like_TM"/>
</dbReference>
<feature type="transmembrane region" description="Helical" evidence="1">
    <location>
        <begin position="12"/>
        <end position="32"/>
    </location>
</feature>
<proteinExistence type="predicted"/>
<keyword evidence="1" id="KW-1133">Transmembrane helix</keyword>
<sequence length="72" mass="7776">MKPNVGTIDRILRFALGLVLLYLAFLSGLPLFDAPLYKYGAAIIGIVMLVVAALRICPIYAILGIRTCPAAR</sequence>
<dbReference type="EMBL" id="BNCJ01000023">
    <property type="protein sequence ID" value="GHF69322.1"/>
    <property type="molecule type" value="Genomic_DNA"/>
</dbReference>
<feature type="domain" description="Inner membrane protein YgaP-like transmembrane" evidence="2">
    <location>
        <begin position="1"/>
        <end position="70"/>
    </location>
</feature>
<reference evidence="3" key="1">
    <citation type="journal article" date="2014" name="Int. J. Syst. Evol. Microbiol.">
        <title>Complete genome sequence of Corynebacterium casei LMG S-19264T (=DSM 44701T), isolated from a smear-ripened cheese.</title>
        <authorList>
            <consortium name="US DOE Joint Genome Institute (JGI-PGF)"/>
            <person name="Walter F."/>
            <person name="Albersmeier A."/>
            <person name="Kalinowski J."/>
            <person name="Ruckert C."/>
        </authorList>
    </citation>
    <scope>NUCLEOTIDE SEQUENCE</scope>
    <source>
        <strain evidence="3">KCTC 42650</strain>
    </source>
</reference>
<reference evidence="3" key="2">
    <citation type="submission" date="2020-09" db="EMBL/GenBank/DDBJ databases">
        <authorList>
            <person name="Sun Q."/>
            <person name="Kim S."/>
        </authorList>
    </citation>
    <scope>NUCLEOTIDE SEQUENCE</scope>
    <source>
        <strain evidence="3">KCTC 42650</strain>
    </source>
</reference>
<evidence type="ECO:0000313" key="3">
    <source>
        <dbReference type="EMBL" id="GHF69322.1"/>
    </source>
</evidence>